<sequence>MVYYQNRLIFLPLGNNLAIYLGIEQIDKMFLIGRIIEKQGIHMKKNAAMVILTLISSCAFSESVDNPFGPNVYIFDSSMQSSEINNTIRRIYEQQRFNEFGEQRYTFMFMPGQYGANENIDVRTGYYTHVLGLGANPNDTIITGAVRTQDAPPHDPSHPDRGPGALTNFWRGAENLTIIPTLGSLGYPNAIPKDQNVWAVSQATFLRRINILQGSLRLWEIGYSSGGFLANSNIERGIYSGSQQQWLTRNSTFGRWEGANWSMVFVGDIGAVPDGTWPNPSITVVEKAPIIREKPYIYFNKSANQFYLKRPNMRTDATGTDWNISGKSLPITSCFIAKPSNSITEMNSALQNQTYPCLILTPGVYHLNDSIRITRSNTIVYGLGLATLVSDTGKPAMIVNDLSGIQLAGLLFDAGPVYSSKLLQIGDGKCNNRSHASNPIFLYDLFCRVGGPSQLGQTESCLEINSNDVIGDNLWMWRADHGSHVGWHTNKGNNGITVNGNNVIMYNLMVEHFQKYQTVWNGNNGKVYQYQSEIPYDPPNQAEWQNGSINGYASYKIGNYVDTHQLLGAGIYSYFRDATNVYLESAIESPLKSTIDLEHIVLFWLDGRDNTGIRHVVNNVGDGVYPWNRRSNLGKWP</sequence>
<name>A0A378JK70_9GAMM</name>
<dbReference type="Gene3D" id="2.160.20.10">
    <property type="entry name" value="Single-stranded right-handed beta-helix, Pectin lyase-like"/>
    <property type="match status" value="1"/>
</dbReference>
<dbReference type="Proteomes" id="UP000254794">
    <property type="component" value="Unassembled WGS sequence"/>
</dbReference>
<evidence type="ECO:0000313" key="2">
    <source>
        <dbReference type="Proteomes" id="UP000254794"/>
    </source>
</evidence>
<accession>A0A378JK70</accession>
<dbReference type="CDD" id="cd23669">
    <property type="entry name" value="GH55_SacteLam55A-like"/>
    <property type="match status" value="1"/>
</dbReference>
<organism evidence="1 2">
    <name type="scientific">Legionella busanensis</name>
    <dbReference type="NCBI Taxonomy" id="190655"/>
    <lineage>
        <taxon>Bacteria</taxon>
        <taxon>Pseudomonadati</taxon>
        <taxon>Pseudomonadota</taxon>
        <taxon>Gammaproteobacteria</taxon>
        <taxon>Legionellales</taxon>
        <taxon>Legionellaceae</taxon>
        <taxon>Legionella</taxon>
    </lineage>
</organism>
<dbReference type="EMBL" id="UGOD01000001">
    <property type="protein sequence ID" value="STX51088.1"/>
    <property type="molecule type" value="Genomic_DNA"/>
</dbReference>
<dbReference type="InterPro" id="IPR059186">
    <property type="entry name" value="SACTE_4363"/>
</dbReference>
<evidence type="ECO:0000313" key="1">
    <source>
        <dbReference type="EMBL" id="STX51088.1"/>
    </source>
</evidence>
<proteinExistence type="predicted"/>
<gene>
    <name evidence="1" type="ORF">NCTC13316_01179</name>
</gene>
<protein>
    <submittedName>
        <fullName evidence="1">Uncharacterized protein</fullName>
    </submittedName>
</protein>
<reference evidence="1 2" key="1">
    <citation type="submission" date="2018-06" db="EMBL/GenBank/DDBJ databases">
        <authorList>
            <consortium name="Pathogen Informatics"/>
            <person name="Doyle S."/>
        </authorList>
    </citation>
    <scope>NUCLEOTIDE SEQUENCE [LARGE SCALE GENOMIC DNA]</scope>
    <source>
        <strain evidence="1 2">NCTC13316</strain>
    </source>
</reference>
<keyword evidence="2" id="KW-1185">Reference proteome</keyword>
<dbReference type="InterPro" id="IPR012334">
    <property type="entry name" value="Pectin_lyas_fold"/>
</dbReference>
<dbReference type="AlphaFoldDB" id="A0A378JK70"/>